<name>A0A9W7C130_9STRA</name>
<dbReference type="EMBL" id="BRXX01000198">
    <property type="protein sequence ID" value="GMH97312.1"/>
    <property type="molecule type" value="Genomic_DNA"/>
</dbReference>
<feature type="region of interest" description="Disordered" evidence="1">
    <location>
        <begin position="74"/>
        <end position="100"/>
    </location>
</feature>
<reference evidence="3" key="1">
    <citation type="journal article" date="2023" name="Commun. Biol.">
        <title>Genome analysis of Parmales, the sister group of diatoms, reveals the evolutionary specialization of diatoms from phago-mixotrophs to photoautotrophs.</title>
        <authorList>
            <person name="Ban H."/>
            <person name="Sato S."/>
            <person name="Yoshikawa S."/>
            <person name="Yamada K."/>
            <person name="Nakamura Y."/>
            <person name="Ichinomiya M."/>
            <person name="Sato N."/>
            <person name="Blanc-Mathieu R."/>
            <person name="Endo H."/>
            <person name="Kuwata A."/>
            <person name="Ogata H."/>
        </authorList>
    </citation>
    <scope>NUCLEOTIDE SEQUENCE [LARGE SCALE GENOMIC DNA]</scope>
    <source>
        <strain evidence="3">NIES 3699</strain>
    </source>
</reference>
<organism evidence="2 3">
    <name type="scientific">Triparma verrucosa</name>
    <dbReference type="NCBI Taxonomy" id="1606542"/>
    <lineage>
        <taxon>Eukaryota</taxon>
        <taxon>Sar</taxon>
        <taxon>Stramenopiles</taxon>
        <taxon>Ochrophyta</taxon>
        <taxon>Bolidophyceae</taxon>
        <taxon>Parmales</taxon>
        <taxon>Triparmaceae</taxon>
        <taxon>Triparma</taxon>
    </lineage>
</organism>
<gene>
    <name evidence="2" type="ORF">TrVE_jg4042</name>
</gene>
<evidence type="ECO:0000256" key="1">
    <source>
        <dbReference type="SAM" id="MobiDB-lite"/>
    </source>
</evidence>
<evidence type="ECO:0000313" key="2">
    <source>
        <dbReference type="EMBL" id="GMH97312.1"/>
    </source>
</evidence>
<comment type="caution">
    <text evidence="2">The sequence shown here is derived from an EMBL/GenBank/DDBJ whole genome shotgun (WGS) entry which is preliminary data.</text>
</comment>
<dbReference type="Proteomes" id="UP001165160">
    <property type="component" value="Unassembled WGS sequence"/>
</dbReference>
<feature type="region of interest" description="Disordered" evidence="1">
    <location>
        <begin position="1"/>
        <end position="32"/>
    </location>
</feature>
<sequence length="121" mass="13518">MVKGNPLNPLETNRQRKLAKRSKGEKKAKVSKDNSLGRAYIVSLARKHDWRNNNDNGDCLVFENKTGVKLHFRKGSDGRFGSSSGGGLVGWESSSSSSKKKSTMIWRSIMWSQVGDLFSDR</sequence>
<protein>
    <submittedName>
        <fullName evidence="2">Uncharacterized protein</fullName>
    </submittedName>
</protein>
<evidence type="ECO:0000313" key="3">
    <source>
        <dbReference type="Proteomes" id="UP001165160"/>
    </source>
</evidence>
<accession>A0A9W7C130</accession>
<feature type="compositionally biased region" description="Basic residues" evidence="1">
    <location>
        <begin position="15"/>
        <end position="24"/>
    </location>
</feature>
<keyword evidence="3" id="KW-1185">Reference proteome</keyword>
<dbReference type="AlphaFoldDB" id="A0A9W7C130"/>
<proteinExistence type="predicted"/>